<feature type="region of interest" description="Disordered" evidence="1">
    <location>
        <begin position="16"/>
        <end position="45"/>
    </location>
</feature>
<reference evidence="3" key="1">
    <citation type="submission" date="2021-03" db="EMBL/GenBank/DDBJ databases">
        <authorList>
            <person name="Tagirdzhanova G."/>
        </authorList>
    </citation>
    <scope>NUCLEOTIDE SEQUENCE</scope>
</reference>
<keyword evidence="4" id="KW-1185">Reference proteome</keyword>
<dbReference type="Gene3D" id="3.40.50.300">
    <property type="entry name" value="P-loop containing nucleotide triphosphate hydrolases"/>
    <property type="match status" value="1"/>
</dbReference>
<dbReference type="GO" id="GO:0005525">
    <property type="term" value="F:GTP binding"/>
    <property type="evidence" value="ECO:0007669"/>
    <property type="project" value="InterPro"/>
</dbReference>
<feature type="region of interest" description="Disordered" evidence="1">
    <location>
        <begin position="406"/>
        <end position="461"/>
    </location>
</feature>
<feature type="domain" description="G" evidence="2">
    <location>
        <begin position="56"/>
        <end position="111"/>
    </location>
</feature>
<accession>A0A8H3I7N8</accession>
<dbReference type="AlphaFoldDB" id="A0A8H3I7N8"/>
<dbReference type="EMBL" id="CAJPDR010000105">
    <property type="protein sequence ID" value="CAF9917962.1"/>
    <property type="molecule type" value="Genomic_DNA"/>
</dbReference>
<name>A0A8H3I7N8_9LECA</name>
<proteinExistence type="predicted"/>
<dbReference type="OrthoDB" id="428577at2759"/>
<gene>
    <name evidence="3" type="ORF">ALECFALPRED_000436</name>
</gene>
<dbReference type="InterPro" id="IPR006073">
    <property type="entry name" value="GTP-bd"/>
</dbReference>
<protein>
    <recommendedName>
        <fullName evidence="2">G domain-containing protein</fullName>
    </recommendedName>
</protein>
<dbReference type="SUPFAM" id="SSF52540">
    <property type="entry name" value="P-loop containing nucleoside triphosphate hydrolases"/>
    <property type="match status" value="1"/>
</dbReference>
<dbReference type="CDD" id="cd00882">
    <property type="entry name" value="Ras_like_GTPase"/>
    <property type="match status" value="1"/>
</dbReference>
<evidence type="ECO:0000313" key="4">
    <source>
        <dbReference type="Proteomes" id="UP000664203"/>
    </source>
</evidence>
<dbReference type="InterPro" id="IPR027417">
    <property type="entry name" value="P-loop_NTPase"/>
</dbReference>
<organism evidence="3 4">
    <name type="scientific">Alectoria fallacina</name>
    <dbReference type="NCBI Taxonomy" id="1903189"/>
    <lineage>
        <taxon>Eukaryota</taxon>
        <taxon>Fungi</taxon>
        <taxon>Dikarya</taxon>
        <taxon>Ascomycota</taxon>
        <taxon>Pezizomycotina</taxon>
        <taxon>Lecanoromycetes</taxon>
        <taxon>OSLEUM clade</taxon>
        <taxon>Lecanoromycetidae</taxon>
        <taxon>Lecanorales</taxon>
        <taxon>Lecanorineae</taxon>
        <taxon>Parmeliaceae</taxon>
        <taxon>Alectoria</taxon>
    </lineage>
</organism>
<evidence type="ECO:0000313" key="3">
    <source>
        <dbReference type="EMBL" id="CAF9917962.1"/>
    </source>
</evidence>
<evidence type="ECO:0000259" key="2">
    <source>
        <dbReference type="Pfam" id="PF01926"/>
    </source>
</evidence>
<evidence type="ECO:0000256" key="1">
    <source>
        <dbReference type="SAM" id="MobiDB-lite"/>
    </source>
</evidence>
<dbReference type="Pfam" id="PF01926">
    <property type="entry name" value="MMR_HSR1"/>
    <property type="match status" value="1"/>
</dbReference>
<sequence length="1243" mass="141095">MDRILGSRRLLKGKEVTKSETPRANFSFPVATDNMSRGKGKEKEVTKSSSSKDVFIIVVGPLGSGKTSFIDLCCGSNQCQFGTTQSITEAVFEYDGRKVHLIDTPGFDQSGMRSSVVLSQIAFFLAAAYKNGISINGFVYVQGFTQETLERFREYPGKFVLEMLSTMVGVGRQSHIVLAYSRHYLSQGQDWVAAQRRFLFEDWESVMGKGSQFFELDRSRSAALPVVSWFASQQQQPGPLRVQCELVDWHQVICLTGFGRRLIRLWKNNFLQLNHLFDGNEFCLDPLYPGNHAEGIEGTKQWTGSTQGEHRTYNMRWHLSEMFNLASPGTRKVIDAPKLKFVYVVDKEAHITGLWENWLLQSLQGSAIDQSARRKKNRADSVGSFLSFEKPTIEETVTTVGADNFKSLDLSSDTSSDEGGERPGLKSRIARNQNRLSAQVFPPPRYPERRMSESNPHTNHTQRMDVRAKLYQHSLLGLKGHVGPNISAEDIDRIGEAVTEADLEDINVRKIATSFESVFGDRLNVATNGSSEQGLVLLLYAWFCREVLICRNMAILVYCNFKRLRDAHLAGKYISVVVSREKFENIASPMVADLNRLKFEWVRKLVLAFTSCIDALREHPLLQTLNPEYPWDKVIKINRICGSLLEEVNLGKLKGKTKPLVRSEWKHHLTEALCVEITVWQRTLRIVDLAILAYEGAHTTNFVQQVLGDNCDTIKAYETSPLSGTSGEIQLGTGLQLRRQKMKCLADFFEDRDVWVFGWCSSQDLRPFYLSADIVTFADVWGPVWKVMDKKIGNVVTRYNVGGGSIVPWPYNADIHPYLKPNERLCHWQSNAASIRFKKASSSNTSSSSSFSDTDEGEEAGSDLLGFSDEWEKCHCRIDHLVQHLKDAGRLDHIIASKSYRYVDSQQTSLVVGSHGFQAGRAKTIKDKREENLKTSILDRWVNEQHSRDPREFENLWGVVVSLCTMNSRRVRLVELLGDDSVVALLRHFPWSDLSPDGSTSHLRDQYLDAVYSADPRALGDLWDTHPPWREELGKAILSCLKILVLTGFNENREEFYMLWLPPRCRGPRRITLKSTDQAWVKFLKDTTYSVTVAIAVEDSLTDKSHRRKCKHSRPRWFQSPSLLETAICVNSALEPTPKLVKVPSTQGENQDSWPIDLREWRAIWDISALDIGEQFWMGSQTRVRVAAVPTKWHLLLEIDIVKRLILREMLGLKPSEKIGHWEYTDAEAEGVDVRPIPVHITS</sequence>
<comment type="caution">
    <text evidence="3">The sequence shown here is derived from an EMBL/GenBank/DDBJ whole genome shotgun (WGS) entry which is preliminary data.</text>
</comment>
<dbReference type="Proteomes" id="UP000664203">
    <property type="component" value="Unassembled WGS sequence"/>
</dbReference>